<keyword evidence="3" id="KW-1185">Reference proteome</keyword>
<dbReference type="Proteomes" id="UP000215027">
    <property type="component" value="Chromosome I"/>
</dbReference>
<evidence type="ECO:0000256" key="1">
    <source>
        <dbReference type="SAM" id="Phobius"/>
    </source>
</evidence>
<keyword evidence="1" id="KW-0472">Membrane</keyword>
<keyword evidence="1" id="KW-0812">Transmembrane</keyword>
<feature type="transmembrane region" description="Helical" evidence="1">
    <location>
        <begin position="33"/>
        <end position="50"/>
    </location>
</feature>
<gene>
    <name evidence="2" type="ORF">CFX0092_A1458</name>
</gene>
<keyword evidence="1" id="KW-1133">Transmembrane helix</keyword>
<name>A0A160T0N3_9CHLR</name>
<dbReference type="EMBL" id="LN890655">
    <property type="protein sequence ID" value="CUS03336.2"/>
    <property type="molecule type" value="Genomic_DNA"/>
</dbReference>
<evidence type="ECO:0000313" key="2">
    <source>
        <dbReference type="EMBL" id="CUS03336.2"/>
    </source>
</evidence>
<reference evidence="2" key="1">
    <citation type="submission" date="2016-01" db="EMBL/GenBank/DDBJ databases">
        <authorList>
            <person name="Mcilroy J.S."/>
            <person name="Karst M S."/>
            <person name="Albertsen M."/>
        </authorList>
    </citation>
    <scope>NUCLEOTIDE SEQUENCE</scope>
    <source>
        <strain evidence="2">Cfx-K</strain>
    </source>
</reference>
<sequence length="241" mass="25801">MAILFVFLLCAVFAVLAYLHYRYPSEKLYSSLSWAAGVVAALAAVLVFLTSNGPDSATPLEVPSPNPVATLALTTSAPAVEIVDTTAGQNSEYVRIQVVILNNLGRQVFADHISLIWYHGEVSCLCDNPPCSYAYEVSSPVFIQTISSNEAAKLGFAALVYPLDESFDGFAYTANGINATGCQPNYTSLEFDVSVVLEPGMLTGITTDVSISVFEEQVLFGIPNFPPSVRLSTDVGLILNN</sequence>
<dbReference type="AlphaFoldDB" id="A0A160T0N3"/>
<organism evidence="2 3">
    <name type="scientific">Candidatus Promineifilum breve</name>
    <dbReference type="NCBI Taxonomy" id="1806508"/>
    <lineage>
        <taxon>Bacteria</taxon>
        <taxon>Bacillati</taxon>
        <taxon>Chloroflexota</taxon>
        <taxon>Ardenticatenia</taxon>
        <taxon>Candidatus Promineifilales</taxon>
        <taxon>Candidatus Promineifilaceae</taxon>
        <taxon>Candidatus Promineifilum</taxon>
    </lineage>
</organism>
<proteinExistence type="predicted"/>
<dbReference type="RefSeq" id="WP_157912965.1">
    <property type="nucleotide sequence ID" value="NZ_LN890655.1"/>
</dbReference>
<dbReference type="KEGG" id="pbf:CFX0092_A1458"/>
<accession>A0A160T0N3</accession>
<evidence type="ECO:0000313" key="3">
    <source>
        <dbReference type="Proteomes" id="UP000215027"/>
    </source>
</evidence>
<protein>
    <submittedName>
        <fullName evidence="2">Uncharacterized protein</fullName>
    </submittedName>
</protein>